<dbReference type="GO" id="GO:0005886">
    <property type="term" value="C:plasma membrane"/>
    <property type="evidence" value="ECO:0007669"/>
    <property type="project" value="UniProtKB-SubCell"/>
</dbReference>
<sequence>MRKFLLPLLFLFLFIVESLFVEFLPAKIFGFERIFVPHFLFTAILFLTIFVGKRHGIIYAAIFGLLFDIVYVEIIGIYFFLYPFISYLIYKLLQVFQSNIITAFLAALLGISLLEMGVYEMNYLIHVTDLDFIGFINLRFYPTLLLNAAITLIIAYPLKWLFEKHSEALRDE</sequence>
<dbReference type="GO" id="GO:0008360">
    <property type="term" value="P:regulation of cell shape"/>
    <property type="evidence" value="ECO:0007669"/>
    <property type="project" value="UniProtKB-KW"/>
</dbReference>
<keyword evidence="5" id="KW-0133">Cell shape</keyword>
<protein>
    <submittedName>
        <fullName evidence="9">Rod shape-determining protein MreD</fullName>
    </submittedName>
</protein>
<evidence type="ECO:0000256" key="2">
    <source>
        <dbReference type="ARBA" id="ARBA00007776"/>
    </source>
</evidence>
<reference evidence="9 10" key="1">
    <citation type="submission" date="2020-04" db="EMBL/GenBank/DDBJ databases">
        <title>Genome-Wide Identification of 5-Methylcytosine Sites in Bacterial Genomes By High-Throughput Sequencing of MspJI Restriction Fragments.</title>
        <authorList>
            <person name="Wu V."/>
        </authorList>
    </citation>
    <scope>NUCLEOTIDE SEQUENCE [LARGE SCALE GENOMIC DNA]</scope>
    <source>
        <strain evidence="9 10">S2</strain>
    </source>
</reference>
<feature type="transmembrane region" description="Helical" evidence="8">
    <location>
        <begin position="58"/>
        <end position="80"/>
    </location>
</feature>
<keyword evidence="4 8" id="KW-0812">Transmembrane</keyword>
<dbReference type="AlphaFoldDB" id="A0A6H1P964"/>
<dbReference type="EMBL" id="CP051128">
    <property type="protein sequence ID" value="QIZ10068.1"/>
    <property type="molecule type" value="Genomic_DNA"/>
</dbReference>
<keyword evidence="3" id="KW-1003">Cell membrane</keyword>
<evidence type="ECO:0000256" key="1">
    <source>
        <dbReference type="ARBA" id="ARBA00004651"/>
    </source>
</evidence>
<evidence type="ECO:0000256" key="6">
    <source>
        <dbReference type="ARBA" id="ARBA00022989"/>
    </source>
</evidence>
<feature type="transmembrane region" description="Helical" evidence="8">
    <location>
        <begin position="34"/>
        <end position="51"/>
    </location>
</feature>
<evidence type="ECO:0000256" key="7">
    <source>
        <dbReference type="ARBA" id="ARBA00023136"/>
    </source>
</evidence>
<evidence type="ECO:0000256" key="8">
    <source>
        <dbReference type="SAM" id="Phobius"/>
    </source>
</evidence>
<dbReference type="Pfam" id="PF04093">
    <property type="entry name" value="MreD"/>
    <property type="match status" value="1"/>
</dbReference>
<comment type="subcellular location">
    <subcellularLocation>
        <location evidence="1">Cell membrane</location>
        <topology evidence="1">Multi-pass membrane protein</topology>
    </subcellularLocation>
</comment>
<dbReference type="InterPro" id="IPR007227">
    <property type="entry name" value="Cell_shape_determining_MreD"/>
</dbReference>
<dbReference type="Proteomes" id="UP000501868">
    <property type="component" value="Chromosome"/>
</dbReference>
<organism evidence="9 10">
    <name type="scientific">Priestia megaterium</name>
    <name type="common">Bacillus megaterium</name>
    <dbReference type="NCBI Taxonomy" id="1404"/>
    <lineage>
        <taxon>Bacteria</taxon>
        <taxon>Bacillati</taxon>
        <taxon>Bacillota</taxon>
        <taxon>Bacilli</taxon>
        <taxon>Bacillales</taxon>
        <taxon>Bacillaceae</taxon>
        <taxon>Priestia</taxon>
    </lineage>
</organism>
<feature type="transmembrane region" description="Helical" evidence="8">
    <location>
        <begin position="140"/>
        <end position="162"/>
    </location>
</feature>
<gene>
    <name evidence="9" type="primary">mreD</name>
    <name evidence="9" type="ORF">HFZ78_27935</name>
</gene>
<keyword evidence="7 8" id="KW-0472">Membrane</keyword>
<evidence type="ECO:0000256" key="5">
    <source>
        <dbReference type="ARBA" id="ARBA00022960"/>
    </source>
</evidence>
<proteinExistence type="inferred from homology"/>
<reference evidence="9 10" key="2">
    <citation type="submission" date="2020-04" db="EMBL/GenBank/DDBJ databases">
        <authorList>
            <person name="Fomenkov A."/>
            <person name="Anton B.P."/>
            <person name="Roberts R.J."/>
        </authorList>
    </citation>
    <scope>NUCLEOTIDE SEQUENCE [LARGE SCALE GENOMIC DNA]</scope>
    <source>
        <strain evidence="9 10">S2</strain>
    </source>
</reference>
<evidence type="ECO:0000313" key="9">
    <source>
        <dbReference type="EMBL" id="QIZ10068.1"/>
    </source>
</evidence>
<name>A0A6H1P964_PRIMG</name>
<comment type="similarity">
    <text evidence="2">Belongs to the MreD family.</text>
</comment>
<evidence type="ECO:0000256" key="4">
    <source>
        <dbReference type="ARBA" id="ARBA00022692"/>
    </source>
</evidence>
<evidence type="ECO:0000313" key="10">
    <source>
        <dbReference type="Proteomes" id="UP000501868"/>
    </source>
</evidence>
<feature type="transmembrane region" description="Helical" evidence="8">
    <location>
        <begin position="100"/>
        <end position="119"/>
    </location>
</feature>
<accession>A0A6H1P964</accession>
<evidence type="ECO:0000256" key="3">
    <source>
        <dbReference type="ARBA" id="ARBA00022475"/>
    </source>
</evidence>
<dbReference type="NCBIfam" id="TIGR03426">
    <property type="entry name" value="shape_MreD"/>
    <property type="match status" value="1"/>
</dbReference>
<keyword evidence="6 8" id="KW-1133">Transmembrane helix</keyword>